<geneLocation type="mitochondrion" evidence="1"/>
<accession>A0A1Y0B0L3</accession>
<organism evidence="1">
    <name type="scientific">Utricularia reniformis</name>
    <dbReference type="NCBI Taxonomy" id="192314"/>
    <lineage>
        <taxon>Eukaryota</taxon>
        <taxon>Viridiplantae</taxon>
        <taxon>Streptophyta</taxon>
        <taxon>Embryophyta</taxon>
        <taxon>Tracheophyta</taxon>
        <taxon>Spermatophyta</taxon>
        <taxon>Magnoliopsida</taxon>
        <taxon>eudicotyledons</taxon>
        <taxon>Gunneridae</taxon>
        <taxon>Pentapetalae</taxon>
        <taxon>asterids</taxon>
        <taxon>lamiids</taxon>
        <taxon>Lamiales</taxon>
        <taxon>Lentibulariaceae</taxon>
        <taxon>Utricularia</taxon>
    </lineage>
</organism>
<evidence type="ECO:0000313" key="1">
    <source>
        <dbReference type="EMBL" id="ART30996.1"/>
    </source>
</evidence>
<protein>
    <submittedName>
        <fullName evidence="1">Uncharacterized protein</fullName>
    </submittedName>
</protein>
<sequence length="46" mass="5327">MLFPKGLTFPSRKCLLTLSPFSGDSVCHRLTRVHFQIKRKIADPRK</sequence>
<name>A0A1Y0B0L3_9LAMI</name>
<reference evidence="1" key="1">
    <citation type="submission" date="2017-03" db="EMBL/GenBank/DDBJ databases">
        <title>The mitochondrial genome of the carnivorous plant Utricularia reniformis (Lentibulariaceae): structure, comparative analysis and evolutionary landmarks.</title>
        <authorList>
            <person name="Silva S.R."/>
            <person name="Alvarenga D.O."/>
            <person name="Michael T.P."/>
            <person name="Miranda V.F.O."/>
            <person name="Varani A.M."/>
        </authorList>
    </citation>
    <scope>NUCLEOTIDE SEQUENCE</scope>
</reference>
<gene>
    <name evidence="1" type="ORF">AEK19_MT0753</name>
</gene>
<keyword evidence="1" id="KW-0496">Mitochondrion</keyword>
<dbReference type="AlphaFoldDB" id="A0A1Y0B0L3"/>
<proteinExistence type="predicted"/>
<dbReference type="EMBL" id="KY774314">
    <property type="protein sequence ID" value="ART30996.1"/>
    <property type="molecule type" value="Genomic_DNA"/>
</dbReference>